<evidence type="ECO:0000313" key="3">
    <source>
        <dbReference type="Proteomes" id="UP000664521"/>
    </source>
</evidence>
<protein>
    <submittedName>
        <fullName evidence="2">Uncharacterized protein</fullName>
    </submittedName>
</protein>
<feature type="region of interest" description="Disordered" evidence="1">
    <location>
        <begin position="1"/>
        <end position="298"/>
    </location>
</feature>
<feature type="compositionally biased region" description="Basic and acidic residues" evidence="1">
    <location>
        <begin position="117"/>
        <end position="154"/>
    </location>
</feature>
<dbReference type="EMBL" id="CAJPDS010000155">
    <property type="protein sequence ID" value="CAF9940491.1"/>
    <property type="molecule type" value="Genomic_DNA"/>
</dbReference>
<organism evidence="2 3">
    <name type="scientific">Heterodermia speciosa</name>
    <dbReference type="NCBI Taxonomy" id="116794"/>
    <lineage>
        <taxon>Eukaryota</taxon>
        <taxon>Fungi</taxon>
        <taxon>Dikarya</taxon>
        <taxon>Ascomycota</taxon>
        <taxon>Pezizomycotina</taxon>
        <taxon>Lecanoromycetes</taxon>
        <taxon>OSLEUM clade</taxon>
        <taxon>Lecanoromycetidae</taxon>
        <taxon>Caliciales</taxon>
        <taxon>Physciaceae</taxon>
        <taxon>Heterodermia</taxon>
    </lineage>
</organism>
<feature type="compositionally biased region" description="Polar residues" evidence="1">
    <location>
        <begin position="479"/>
        <end position="494"/>
    </location>
</feature>
<feature type="compositionally biased region" description="Polar residues" evidence="1">
    <location>
        <begin position="361"/>
        <end position="378"/>
    </location>
</feature>
<name>A0A8H3J4A6_9LECA</name>
<proteinExistence type="predicted"/>
<dbReference type="AlphaFoldDB" id="A0A8H3J4A6"/>
<feature type="region of interest" description="Disordered" evidence="1">
    <location>
        <begin position="569"/>
        <end position="660"/>
    </location>
</feature>
<evidence type="ECO:0000256" key="1">
    <source>
        <dbReference type="SAM" id="MobiDB-lite"/>
    </source>
</evidence>
<feature type="region of interest" description="Disordered" evidence="1">
    <location>
        <begin position="316"/>
        <end position="441"/>
    </location>
</feature>
<feature type="compositionally biased region" description="Basic and acidic residues" evidence="1">
    <location>
        <begin position="520"/>
        <end position="543"/>
    </location>
</feature>
<feature type="compositionally biased region" description="Basic and acidic residues" evidence="1">
    <location>
        <begin position="629"/>
        <end position="646"/>
    </location>
</feature>
<feature type="compositionally biased region" description="Polar residues" evidence="1">
    <location>
        <begin position="504"/>
        <end position="516"/>
    </location>
</feature>
<accession>A0A8H3J4A6</accession>
<feature type="compositionally biased region" description="Polar residues" evidence="1">
    <location>
        <begin position="258"/>
        <end position="278"/>
    </location>
</feature>
<feature type="compositionally biased region" description="Pro residues" evidence="1">
    <location>
        <begin position="167"/>
        <end position="187"/>
    </location>
</feature>
<feature type="region of interest" description="Disordered" evidence="1">
    <location>
        <begin position="479"/>
        <end position="543"/>
    </location>
</feature>
<feature type="compositionally biased region" description="Pro residues" evidence="1">
    <location>
        <begin position="245"/>
        <end position="255"/>
    </location>
</feature>
<evidence type="ECO:0000313" key="2">
    <source>
        <dbReference type="EMBL" id="CAF9940491.1"/>
    </source>
</evidence>
<dbReference type="OrthoDB" id="5407458at2759"/>
<feature type="compositionally biased region" description="Polar residues" evidence="1">
    <location>
        <begin position="58"/>
        <end position="77"/>
    </location>
</feature>
<feature type="compositionally biased region" description="Low complexity" evidence="1">
    <location>
        <begin position="424"/>
        <end position="436"/>
    </location>
</feature>
<dbReference type="Proteomes" id="UP000664521">
    <property type="component" value="Unassembled WGS sequence"/>
</dbReference>
<sequence>MPRSPTGPRAAYIEDYNEDAKTTLPETRQTANIAAKRSKPDIVKDIALAPLHDEFSDSGYSSKTGATLGSGDSSLDSKTGPPPLRINTDAAISRGRLGALHEEQLHAPQGSRKPTLRRTDSRAKDRGPKPHQECQCDECRIKEHLTARSPEKSRSARIVAAQTASRAPPPAALPPRPQSTKPLAPPPRQEDPTFPSAQVRPRVITSQSYRRQRPTSFHGGSFPPQVTYQPVYVAQAQPTVTAQSPLPPPSYPPPSHSYFTTTAPVQQNPYPYSTTPSPLEQRPPSRWWNPGQPTPQPQSIIYSAAPVIEHVHQPPYSTAVQPLPSVRRTPIQRGYTHPPREEQYTCDEDYYRMPPPPPPSKQQTQRPSIRHAATTSVTHAALSQRRSSRGDTNQDSHPPPQSPVKAAAPVRETFQRPSVATRPSASSNNSGSSTNTLERDMRRMSIESNSTAAKNRRPLSYYGHESARDLERSVEAYQASNGNGVEASLTTDSLNLVRKKTHPSSDTGSRISAQSRGSKKSSEGKARSSTDRRAGSDVKARNDTDGLTMRFNASQAVNVDFKGASVDGRTISLRPSKDGGGGDMVLGIGGKNGATSSRPLLKEKSRKRYSFVESSGVRELEAASGAGRLTRESKTRESSRAPEKRIAVSRSRRSSRSGRN</sequence>
<gene>
    <name evidence="2" type="ORF">HETSPECPRED_002422</name>
</gene>
<feature type="compositionally biased region" description="Basic residues" evidence="1">
    <location>
        <begin position="650"/>
        <end position="660"/>
    </location>
</feature>
<feature type="compositionally biased region" description="Gly residues" evidence="1">
    <location>
        <begin position="578"/>
        <end position="592"/>
    </location>
</feature>
<keyword evidence="3" id="KW-1185">Reference proteome</keyword>
<reference evidence="2" key="1">
    <citation type="submission" date="2021-03" db="EMBL/GenBank/DDBJ databases">
        <authorList>
            <person name="Tagirdzhanova G."/>
        </authorList>
    </citation>
    <scope>NUCLEOTIDE SEQUENCE</scope>
</reference>
<comment type="caution">
    <text evidence="2">The sequence shown here is derived from an EMBL/GenBank/DDBJ whole genome shotgun (WGS) entry which is preliminary data.</text>
</comment>